<dbReference type="InterPro" id="IPR013083">
    <property type="entry name" value="Znf_RING/FYVE/PHD"/>
</dbReference>
<dbReference type="PROSITE" id="PS50145">
    <property type="entry name" value="ZF_TRAF"/>
    <property type="match status" value="1"/>
</dbReference>
<evidence type="ECO:0000256" key="3">
    <source>
        <dbReference type="ARBA" id="ARBA00022833"/>
    </source>
</evidence>
<feature type="zinc finger region" description="TRAF-type" evidence="4">
    <location>
        <begin position="643"/>
        <end position="695"/>
    </location>
</feature>
<dbReference type="InterPro" id="IPR001293">
    <property type="entry name" value="Znf_TRAF"/>
</dbReference>
<dbReference type="SUPFAM" id="SSF57850">
    <property type="entry name" value="RING/U-box"/>
    <property type="match status" value="1"/>
</dbReference>
<sequence length="2481" mass="248665">MQYPAREDNPVSAVSLEHGSWEQETPPDPCSFDSWLRSSLPEASTPSTSGMVERQSWVMQQFLMKQPSMHRSPSMRSTGSAHGADGDGPPPGLGGGAGPGLAEGRHGRAGMPSGRLAGISTRSLFVSASKRHVTKVDVRKVLTPEQEHLEEQLRQELAQRRLQEEMSRRLEAKDAEERAKLTSLRKELKGKDYTYDHKGEVVILNEFDPDRTPLEALSGPGFKVAAPDENSRALSPKRRNTMRTGSNVGHAEAAAAAAARSNMSLSPTEMRKERDRRLASDFKKITPKTQPSAMETLLPAGGVTLRGAGGVTKTGPLRPAVTGLTRDAYAKQVAKKALQAQVVDGAGHGPVGGVPGTPLSPAPARNSVFRDAPGSTRSTAGGANAVTAAGATAGGNKALAKSSSGAGGSSAAAAVAAARAALRADKAAADPLAGYEDDKYDPFQGARVKQRTLSSQGMSSSGKPLTPDVNISLIGAGDWGSAGLGRAYEAPPSLPHAKPTEKQLVETVGRGERLPRDRAPLPTLAPPLSPTKHGIEMSVQDVNYACEVPAELLCAVCYHALRDPRCCPRCQKGFCAVCISTWGTTQKRKGVPFSCPYCRAQLHTSQLHQDEALAARVDALPCLCPFHANGCTGIVPRRDLPNHLTASCAFAPARCPDCQSTMPRGSLALHVGSPACPNRRVACPNTPLGCRAQLPPAQVAAHVASDCAFAPLSCRACGTTVLRGGAEEHVWAACPAACPCPNRAFGCDHVAPGLAQLVRHASTCRYSESSACLARLRSALGPAPPSAATPGGDCDAPASPRSGSRAPHPPHPHSARVHVHVHAHGHHPYHRVRRSSATGMPGSPSHAAGPSGPGSGSLTTPGGAAAAAGVWVHGLFVPAYLYPEGLPEPPQPEHDAGAEAEGKAGTEALPPAAEAPPWPWAVDSTREAPDAAAAAAEMRFGPAPDADRLRRQPLTGAGAVAGRVAGGTAAALVPEPYHTLIRALAGDDEAMRQAGGGGGGCEGGCSGGAGAGGGCSGPASASASAAASPTAARAAAASIAAAAPMDVDSLSAQACAGSLELPTADAFWWHQGQAATAPERQQHQQHHQPQAAHSNGGSGTVAAAGYAVTALAASAGSVAGSGRAVSSAEELAVALAHEYYYGGEGWDADSEAHGSLTRPAAQVYGRLLELVARLEAAVAAGPVAAETVADAAAGGRAGGEATGDANGADGSGLGGLPRPLPGSPDARLLEAYEGEDMTVLDLPALDTSLLHGYRAFWAVGLLRLLRRHWPGGPAPHWAALAVLNDTTTAVARRLLAAAVAVVGSELVQESAPMGEGDVELAVQSTFPPALAAEALSAVRQALHLYDDAVCEAPVWEHTWNGLAAKCELGLGLGRVACLVGQYTPLHGEFVRGEDDSSSSGASSGSRSSATSSHGRDGVDEDDGEADEYLVTEDDALTNHEGLLLDGAFEDSGHAAAGGGAGSRAAPVLAPPPLTVAARPAVAAIPPLSPVGHVSPIPSVSPVSPIPPMPPIGAGHALRVPPLTVTGVGVNGGAVAGVGVGAAGSGSGPAPAPPAGVAPLRGPRPNPHVPPLSVTGVGFAAGAGAPTAGVAAQPGGGGAAAAHGPGAHIPGAHGVISSLRTAMESLALLTGAGAAHHAAGGGAGPGGSGSGTAAKVSAAAGRAHASSAVAVAEALAAAVAAPGSPTSGGGSSGSSTTSSSSSGWESADEQEVAELLRQQLHSQHQAGGGAAGPSGGAAGVAAGGRGDGAPAATPPWWMMRRRMGRVEDLRSDFSAGGGSSSTSSVSRTEVGLHAAGRSYASRGSSDDSPSDADIRGVVALAAVLDWFATRVLLTAKRYVESGRMRLGACPRRSRPQLQAWHIQLVLSTSPLGRLLPAPQSAVLPALPALSLPPPTAAAGGGGGAGAGDGDDCGASLLGSLPLRPLARMLAALALQPTSALLLFASAGGAGAGGPGSAAASARTQARTPLLCPLDLRCYCGSELEAGGAPCSYWSGHQCAGCTQLTSRVRRLPFDDRIKLCGDVLRSAHAGAARAVEASAASASASRARRTSCTGGDGTGGGRDPFFGRPMQSQAPPHTQEAAPVSPHSWLEQMLPPPALHPPSDPAALATGGRVRGELLAELLPPPLRPLLAAPALAHAARAANVGLVCGLLRMHHLQSPCWWRQPSQLGALGADGTDGDAGGGSGGAGAQPPSAAAVSTALRWALRPHPDWLQRLQPQLLELADVEAAAALSRDMGAVLYSRTAATGRDGRENAAGAAAPAATTAGGAGVDGGEGGVLPLCIPRSAFLTMFEESWAVVQEERRQAAEGLAGLPAAFAVVHGAASSAGQAQAQGPGQARAPPPAGQRPVVPPAMGVAGGSAAKRRPLADAVAGPPRGRLRLASGQGGSESALGAGGGSASAAAAGGEPAVAGAAPRVSINGTAAAAVAAAGAVAMDVDPACCHECGCAEGDDAGITWSEDALELLHRAAEGALMDWLAGSCS</sequence>
<feature type="compositionally biased region" description="Pro residues" evidence="5">
    <location>
        <begin position="2093"/>
        <end position="2103"/>
    </location>
</feature>
<feature type="compositionally biased region" description="Low complexity" evidence="5">
    <location>
        <begin position="841"/>
        <end position="863"/>
    </location>
</feature>
<comment type="caution">
    <text evidence="8">The sequence shown here is derived from an EMBL/GenBank/DDBJ whole genome shotgun (WGS) entry which is preliminary data.</text>
</comment>
<feature type="compositionally biased region" description="Pro residues" evidence="5">
    <location>
        <begin position="1549"/>
        <end position="1569"/>
    </location>
</feature>
<evidence type="ECO:0000259" key="7">
    <source>
        <dbReference type="PROSITE" id="PS50145"/>
    </source>
</evidence>
<dbReference type="SUPFAM" id="SSF49599">
    <property type="entry name" value="TRAF domain-like"/>
    <property type="match status" value="2"/>
</dbReference>
<feature type="region of interest" description="Disordered" evidence="5">
    <location>
        <begin position="1194"/>
        <end position="1220"/>
    </location>
</feature>
<feature type="region of interest" description="Disordered" evidence="5">
    <location>
        <begin position="1074"/>
        <end position="1098"/>
    </location>
</feature>
<dbReference type="PANTHER" id="PTHR10131">
    <property type="entry name" value="TNF RECEPTOR ASSOCIATED FACTOR"/>
    <property type="match status" value="1"/>
</dbReference>
<feature type="compositionally biased region" description="Low complexity" evidence="5">
    <location>
        <begin position="2327"/>
        <end position="2338"/>
    </location>
</feature>
<feature type="domain" description="TRAF-type" evidence="7">
    <location>
        <begin position="643"/>
        <end position="695"/>
    </location>
</feature>
<feature type="compositionally biased region" description="Low complexity" evidence="5">
    <location>
        <begin position="1692"/>
        <end position="1704"/>
    </location>
</feature>
<feature type="region of interest" description="Disordered" evidence="5">
    <location>
        <begin position="783"/>
        <end position="863"/>
    </location>
</feature>
<evidence type="ECO:0000313" key="8">
    <source>
        <dbReference type="EMBL" id="KXZ45920.1"/>
    </source>
</evidence>
<feature type="region of interest" description="Disordered" evidence="5">
    <location>
        <begin position="348"/>
        <end position="381"/>
    </location>
</feature>
<evidence type="ECO:0000256" key="2">
    <source>
        <dbReference type="ARBA" id="ARBA00022771"/>
    </source>
</evidence>
<feature type="domain" description="RING-type" evidence="6">
    <location>
        <begin position="554"/>
        <end position="599"/>
    </location>
</feature>
<feature type="compositionally biased region" description="Low complexity" evidence="5">
    <location>
        <begin position="1397"/>
        <end position="1412"/>
    </location>
</feature>
<feature type="region of interest" description="Disordered" evidence="5">
    <location>
        <begin position="1769"/>
        <end position="1788"/>
    </location>
</feature>
<dbReference type="PROSITE" id="PS50089">
    <property type="entry name" value="ZF_RING_2"/>
    <property type="match status" value="1"/>
</dbReference>
<evidence type="ECO:0000256" key="1">
    <source>
        <dbReference type="ARBA" id="ARBA00022723"/>
    </source>
</evidence>
<keyword evidence="3 4" id="KW-0862">Zinc</keyword>
<feature type="region of interest" description="Disordered" evidence="5">
    <location>
        <begin position="218"/>
        <end position="272"/>
    </location>
</feature>
<dbReference type="CDD" id="cd16619">
    <property type="entry name" value="mRING-HC-C4C4_TRIM37_C-VIII"/>
    <property type="match status" value="1"/>
</dbReference>
<organism evidence="8 9">
    <name type="scientific">Gonium pectorale</name>
    <name type="common">Green alga</name>
    <dbReference type="NCBI Taxonomy" id="33097"/>
    <lineage>
        <taxon>Eukaryota</taxon>
        <taxon>Viridiplantae</taxon>
        <taxon>Chlorophyta</taxon>
        <taxon>core chlorophytes</taxon>
        <taxon>Chlorophyceae</taxon>
        <taxon>CS clade</taxon>
        <taxon>Chlamydomonadales</taxon>
        <taxon>Volvocaceae</taxon>
        <taxon>Gonium</taxon>
    </lineage>
</organism>
<dbReference type="Gene3D" id="3.30.40.10">
    <property type="entry name" value="Zinc/RING finger domain, C3HC4 (zinc finger)"/>
    <property type="match status" value="3"/>
</dbReference>
<dbReference type="InterPro" id="IPR001841">
    <property type="entry name" value="Znf_RING"/>
</dbReference>
<feature type="region of interest" description="Disordered" evidence="5">
    <location>
        <begin position="2172"/>
        <end position="2193"/>
    </location>
</feature>
<feature type="compositionally biased region" description="Polar residues" evidence="5">
    <location>
        <begin position="41"/>
        <end position="50"/>
    </location>
</feature>
<proteinExistence type="predicted"/>
<reference evidence="9" key="1">
    <citation type="journal article" date="2016" name="Nat. Commun.">
        <title>The Gonium pectorale genome demonstrates co-option of cell cycle regulation during the evolution of multicellularity.</title>
        <authorList>
            <person name="Hanschen E.R."/>
            <person name="Marriage T.N."/>
            <person name="Ferris P.J."/>
            <person name="Hamaji T."/>
            <person name="Toyoda A."/>
            <person name="Fujiyama A."/>
            <person name="Neme R."/>
            <person name="Noguchi H."/>
            <person name="Minakuchi Y."/>
            <person name="Suzuki M."/>
            <person name="Kawai-Toyooka H."/>
            <person name="Smith D.R."/>
            <person name="Sparks H."/>
            <person name="Anderson J."/>
            <person name="Bakaric R."/>
            <person name="Luria V."/>
            <person name="Karger A."/>
            <person name="Kirschner M.W."/>
            <person name="Durand P.M."/>
            <person name="Michod R.E."/>
            <person name="Nozaki H."/>
            <person name="Olson B.J."/>
        </authorList>
    </citation>
    <scope>NUCLEOTIDE SEQUENCE [LARGE SCALE GENOMIC DNA]</scope>
    <source>
        <strain evidence="9">NIES-2863</strain>
    </source>
</reference>
<feature type="compositionally biased region" description="Polar residues" evidence="5">
    <location>
        <begin position="69"/>
        <end position="78"/>
    </location>
</feature>
<gene>
    <name evidence="8" type="ORF">GPECTOR_49g504</name>
</gene>
<protein>
    <recommendedName>
        <fullName evidence="10">RING-type domain-containing protein</fullName>
    </recommendedName>
</protein>
<dbReference type="EMBL" id="LSYV01000050">
    <property type="protein sequence ID" value="KXZ45920.1"/>
    <property type="molecule type" value="Genomic_DNA"/>
</dbReference>
<feature type="compositionally biased region" description="Gly residues" evidence="5">
    <location>
        <begin position="2178"/>
        <end position="2188"/>
    </location>
</feature>
<feature type="region of interest" description="Disordered" evidence="5">
    <location>
        <begin position="1680"/>
        <end position="1756"/>
    </location>
</feature>
<keyword evidence="1 4" id="KW-0479">Metal-binding</keyword>
<feature type="region of interest" description="Disordered" evidence="5">
    <location>
        <begin position="1390"/>
        <end position="1422"/>
    </location>
</feature>
<dbReference type="Pfam" id="PF02176">
    <property type="entry name" value="zf-TRAF"/>
    <property type="match status" value="2"/>
</dbReference>
<keyword evidence="2 4" id="KW-0863">Zinc-finger</keyword>
<feature type="compositionally biased region" description="Pro residues" evidence="5">
    <location>
        <begin position="2339"/>
        <end position="2350"/>
    </location>
</feature>
<evidence type="ECO:0000256" key="5">
    <source>
        <dbReference type="SAM" id="MobiDB-lite"/>
    </source>
</evidence>
<accession>A0A150G981</accession>
<feature type="compositionally biased region" description="Basic residues" evidence="5">
    <location>
        <begin position="808"/>
        <end position="834"/>
    </location>
</feature>
<feature type="region of interest" description="Disordered" evidence="5">
    <location>
        <begin position="1541"/>
        <end position="1569"/>
    </location>
</feature>
<feature type="region of interest" description="Disordered" evidence="5">
    <location>
        <begin position="2044"/>
        <end position="2108"/>
    </location>
</feature>
<dbReference type="GO" id="GO:0008270">
    <property type="term" value="F:zinc ion binding"/>
    <property type="evidence" value="ECO:0007669"/>
    <property type="project" value="UniProtKB-KW"/>
</dbReference>
<evidence type="ECO:0000259" key="6">
    <source>
        <dbReference type="PROSITE" id="PS50089"/>
    </source>
</evidence>
<feature type="region of interest" description="Disordered" evidence="5">
    <location>
        <begin position="2327"/>
        <end position="2398"/>
    </location>
</feature>
<evidence type="ECO:0000313" key="9">
    <source>
        <dbReference type="Proteomes" id="UP000075714"/>
    </source>
</evidence>
<name>A0A150G981_GONPE</name>
<keyword evidence="9" id="KW-1185">Reference proteome</keyword>
<feature type="compositionally biased region" description="Gly residues" evidence="5">
    <location>
        <begin position="1725"/>
        <end position="1746"/>
    </location>
</feature>
<dbReference type="OrthoDB" id="541234at2759"/>
<evidence type="ECO:0008006" key="10">
    <source>
        <dbReference type="Google" id="ProtNLM"/>
    </source>
</evidence>
<feature type="compositionally biased region" description="Low complexity" evidence="5">
    <location>
        <begin position="788"/>
        <end position="806"/>
    </location>
</feature>
<evidence type="ECO:0000256" key="4">
    <source>
        <dbReference type="PROSITE-ProRule" id="PRU00207"/>
    </source>
</evidence>
<dbReference type="Proteomes" id="UP000075714">
    <property type="component" value="Unassembled WGS sequence"/>
</dbReference>
<dbReference type="STRING" id="33097.A0A150G981"/>
<dbReference type="PANTHER" id="PTHR10131:SF94">
    <property type="entry name" value="TNF RECEPTOR-ASSOCIATED FACTOR 4"/>
    <property type="match status" value="1"/>
</dbReference>
<feature type="region of interest" description="Disordered" evidence="5">
    <location>
        <begin position="1"/>
        <end position="116"/>
    </location>
</feature>